<dbReference type="Proteomes" id="UP000187735">
    <property type="component" value="Chromosome"/>
</dbReference>
<organism evidence="2 3">
    <name type="scientific">Fuerstiella marisgermanici</name>
    <dbReference type="NCBI Taxonomy" id="1891926"/>
    <lineage>
        <taxon>Bacteria</taxon>
        <taxon>Pseudomonadati</taxon>
        <taxon>Planctomycetota</taxon>
        <taxon>Planctomycetia</taxon>
        <taxon>Planctomycetales</taxon>
        <taxon>Planctomycetaceae</taxon>
        <taxon>Fuerstiella</taxon>
    </lineage>
</organism>
<dbReference type="NCBIfam" id="TIGR03019">
    <property type="entry name" value="pepcterm_femAB"/>
    <property type="match status" value="1"/>
</dbReference>
<dbReference type="InterPro" id="IPR016181">
    <property type="entry name" value="Acyl_CoA_acyltransferase"/>
</dbReference>
<dbReference type="InterPro" id="IPR017469">
    <property type="entry name" value="PEP-CTERM_FemAB-rel"/>
</dbReference>
<protein>
    <submittedName>
        <fullName evidence="2">FemAB-related protein, PEP-CTERM system-associated</fullName>
    </submittedName>
</protein>
<name>A0A1P8WI20_9PLAN</name>
<evidence type="ECO:0000259" key="1">
    <source>
        <dbReference type="Pfam" id="PF13480"/>
    </source>
</evidence>
<accession>A0A1P8WI20</accession>
<proteinExistence type="predicted"/>
<dbReference type="RefSeq" id="WP_218922179.1">
    <property type="nucleotide sequence ID" value="NZ_CP017641.1"/>
</dbReference>
<dbReference type="STRING" id="1891926.Fuma_03327"/>
<dbReference type="AlphaFoldDB" id="A0A1P8WI20"/>
<evidence type="ECO:0000313" key="2">
    <source>
        <dbReference type="EMBL" id="APZ93709.1"/>
    </source>
</evidence>
<dbReference type="Gene3D" id="3.40.630.30">
    <property type="match status" value="1"/>
</dbReference>
<keyword evidence="3" id="KW-1185">Reference proteome</keyword>
<dbReference type="SUPFAM" id="SSF55729">
    <property type="entry name" value="Acyl-CoA N-acyltransferases (Nat)"/>
    <property type="match status" value="1"/>
</dbReference>
<reference evidence="2 3" key="1">
    <citation type="journal article" date="2016" name="Front. Microbiol.">
        <title>Fuerstia marisgermanicae gen. nov., sp. nov., an Unusual Member of the Phylum Planctomycetes from the German Wadden Sea.</title>
        <authorList>
            <person name="Kohn T."/>
            <person name="Heuer A."/>
            <person name="Jogler M."/>
            <person name="Vollmers J."/>
            <person name="Boedeker C."/>
            <person name="Bunk B."/>
            <person name="Rast P."/>
            <person name="Borchert D."/>
            <person name="Glockner I."/>
            <person name="Freese H.M."/>
            <person name="Klenk H.P."/>
            <person name="Overmann J."/>
            <person name="Kaster A.K."/>
            <person name="Rohde M."/>
            <person name="Wiegand S."/>
            <person name="Jogler C."/>
        </authorList>
    </citation>
    <scope>NUCLEOTIDE SEQUENCE [LARGE SCALE GENOMIC DNA]</scope>
    <source>
        <strain evidence="2 3">NH11</strain>
    </source>
</reference>
<dbReference type="EMBL" id="CP017641">
    <property type="protein sequence ID" value="APZ93709.1"/>
    <property type="molecule type" value="Genomic_DNA"/>
</dbReference>
<dbReference type="InterPro" id="IPR038740">
    <property type="entry name" value="BioF2-like_GNAT_dom"/>
</dbReference>
<dbReference type="Pfam" id="PF13480">
    <property type="entry name" value="Acetyltransf_6"/>
    <property type="match status" value="1"/>
</dbReference>
<evidence type="ECO:0000313" key="3">
    <source>
        <dbReference type="Proteomes" id="UP000187735"/>
    </source>
</evidence>
<dbReference type="InterPro" id="IPR050644">
    <property type="entry name" value="PG_Glycine_Bridge_Synth"/>
</dbReference>
<dbReference type="KEGG" id="fmr:Fuma_03327"/>
<dbReference type="PANTHER" id="PTHR36174">
    <property type="entry name" value="LIPID II:GLYCINE GLYCYLTRANSFERASE"/>
    <property type="match status" value="1"/>
</dbReference>
<sequence length="354" mass="40287">MSTIVIDKPTTATIHGANAAPNGWNDYLQSWGYDGFHLRAEWANVFESSLSHRPHFLWATIDNRIVGVLPLMFVAGPIFGRFLASQPYLNTGGVLADSDTIAKTLIDRAVDLADELDVKHLELRHEHYHEHPRMNASATEKVHMRLALPETSEQLWDSLKSKVRSQIRKPLNNSELTHEFGRHDALNTFYDIFCRNMRDLGTPPFPKSLFNQMLNQFGDDAEICTVRFNGTPVSSGFLLHGPETTLIPSASALREFNRTSCNMLMYWHVLERAIERGQTTFDFGRSSVDAGTHKFKKQWGSEEFPAVWQYYSRKGNVTDARPNSGKYDRMIATWQKLPVWLTKIIGPKIVRGIP</sequence>
<gene>
    <name evidence="2" type="ORF">Fuma_03327</name>
</gene>
<dbReference type="PANTHER" id="PTHR36174:SF1">
    <property type="entry name" value="LIPID II:GLYCINE GLYCYLTRANSFERASE"/>
    <property type="match status" value="1"/>
</dbReference>
<feature type="domain" description="BioF2-like acetyltransferase" evidence="1">
    <location>
        <begin position="160"/>
        <end position="296"/>
    </location>
</feature>